<reference evidence="8 9" key="1">
    <citation type="submission" date="2019-07" db="EMBL/GenBank/DDBJ databases">
        <title>Genomic Encyclopedia of Archaeal and Bacterial Type Strains, Phase II (KMG-II): from individual species to whole genera.</title>
        <authorList>
            <person name="Goeker M."/>
        </authorList>
    </citation>
    <scope>NUCLEOTIDE SEQUENCE [LARGE SCALE GENOMIC DNA]</scope>
    <source>
        <strain evidence="8 9">ATCC BAA-1139</strain>
    </source>
</reference>
<evidence type="ECO:0000256" key="1">
    <source>
        <dbReference type="ARBA" id="ARBA00022452"/>
    </source>
</evidence>
<feature type="domain" description="Haemolysin activator HlyB C-terminal" evidence="6">
    <location>
        <begin position="354"/>
        <end position="518"/>
    </location>
</feature>
<evidence type="ECO:0000259" key="6">
    <source>
        <dbReference type="Pfam" id="PF03865"/>
    </source>
</evidence>
<comment type="caution">
    <text evidence="8">The sequence shown here is derived from an EMBL/GenBank/DDBJ whole genome shotgun (WGS) entry which is preliminary data.</text>
</comment>
<keyword evidence="1" id="KW-1134">Transmembrane beta strand</keyword>
<dbReference type="PANTHER" id="PTHR34597:SF6">
    <property type="entry name" value="BLR6126 PROTEIN"/>
    <property type="match status" value="1"/>
</dbReference>
<dbReference type="Pfam" id="PF03865">
    <property type="entry name" value="ShlB"/>
    <property type="match status" value="1"/>
</dbReference>
<evidence type="ECO:0000259" key="7">
    <source>
        <dbReference type="Pfam" id="PF08479"/>
    </source>
</evidence>
<dbReference type="OrthoDB" id="9760658at2"/>
<feature type="region of interest" description="Disordered" evidence="4">
    <location>
        <begin position="36"/>
        <end position="57"/>
    </location>
</feature>
<proteinExistence type="predicted"/>
<dbReference type="InterPro" id="IPR051544">
    <property type="entry name" value="TPS_OM_transporter"/>
</dbReference>
<feature type="domain" description="Polypeptide-transport-associated ShlB-type" evidence="7">
    <location>
        <begin position="62"/>
        <end position="136"/>
    </location>
</feature>
<evidence type="ECO:0000256" key="3">
    <source>
        <dbReference type="ARBA" id="ARBA00023237"/>
    </source>
</evidence>
<evidence type="ECO:0000256" key="2">
    <source>
        <dbReference type="ARBA" id="ARBA00022692"/>
    </source>
</evidence>
<dbReference type="AlphaFoldDB" id="A0A562VFL1"/>
<organism evidence="8 9">
    <name type="scientific">Geobacter argillaceus</name>
    <dbReference type="NCBI Taxonomy" id="345631"/>
    <lineage>
        <taxon>Bacteria</taxon>
        <taxon>Pseudomonadati</taxon>
        <taxon>Thermodesulfobacteriota</taxon>
        <taxon>Desulfuromonadia</taxon>
        <taxon>Geobacterales</taxon>
        <taxon>Geobacteraceae</taxon>
        <taxon>Geobacter</taxon>
    </lineage>
</organism>
<feature type="signal peptide" evidence="5">
    <location>
        <begin position="1"/>
        <end position="30"/>
    </location>
</feature>
<sequence>MRLTRAVKTVPAVAALTAGLLLAIAVPTFAVEDVPADETPTEATPAEKAAAAPPARAGEPTFTIKKFIIEGTTLFPLAVLEQRLKEFTGRKKTAADVEGAREALERFFHDRGYPTVLVNIPEQKVESRVIRLEVIENRIGNLTITGNRWFSTEKIRRDLPSLAPGEVLYLPRVQEEVGRINRHPDFKAIPDMQPGKTAESVDFTLKVEDKLPLHGSLELNNRSNHDTTALRLNAALRYDNLWQREHSISAQYQFSPQNPSEVEIASGSYTLPSPWEFNDKLVVYGVWSNTKTAYGAGFSNLGKGMIIGSRAIFPLPAAGEYGHTAVLGFDYKEFEETVGLAGSEPVKTPVSYLPFSVSYSGFLRDASGVTQINAGAVVAFRGAVTDSSKFMDKRYKARGNYVVATAGVERTQQLPIGFSLTAKVDGQLSDQPLISNEQYIAGGIDTVRGYKESEASGDNAAHGLFELAGPDLLKSVGKERFSLTPYLFYDAAALWTREPLAGQQSVVDLQGTGLGVRGLLFRDVDYQVDLAFALRDTTRIAAGDASCHFKVRYQF</sequence>
<dbReference type="Proteomes" id="UP000319449">
    <property type="component" value="Unassembled WGS sequence"/>
</dbReference>
<keyword evidence="1" id="KW-0472">Membrane</keyword>
<evidence type="ECO:0000256" key="4">
    <source>
        <dbReference type="SAM" id="MobiDB-lite"/>
    </source>
</evidence>
<dbReference type="Gene3D" id="3.10.20.310">
    <property type="entry name" value="membrane protein fhac"/>
    <property type="match status" value="1"/>
</dbReference>
<evidence type="ECO:0000313" key="8">
    <source>
        <dbReference type="EMBL" id="TWJ16689.1"/>
    </source>
</evidence>
<gene>
    <name evidence="8" type="ORF">JN12_03261</name>
</gene>
<keyword evidence="3" id="KW-0998">Cell outer membrane</keyword>
<keyword evidence="5" id="KW-0732">Signal</keyword>
<dbReference type="EMBL" id="VLLN01000025">
    <property type="protein sequence ID" value="TWJ16689.1"/>
    <property type="molecule type" value="Genomic_DNA"/>
</dbReference>
<name>A0A562VFL1_9BACT</name>
<dbReference type="InterPro" id="IPR005565">
    <property type="entry name" value="Hemolysn_activator_HlyB_C"/>
</dbReference>
<protein>
    <submittedName>
        <fullName evidence="8">Hemolysin activation/secretion protein</fullName>
    </submittedName>
</protein>
<dbReference type="RefSeq" id="WP_145024705.1">
    <property type="nucleotide sequence ID" value="NZ_VLLN01000025.1"/>
</dbReference>
<dbReference type="GO" id="GO:0098046">
    <property type="term" value="C:type V protein secretion system complex"/>
    <property type="evidence" value="ECO:0007669"/>
    <property type="project" value="TreeGrafter"/>
</dbReference>
<dbReference type="GO" id="GO:0008320">
    <property type="term" value="F:protein transmembrane transporter activity"/>
    <property type="evidence" value="ECO:0007669"/>
    <property type="project" value="TreeGrafter"/>
</dbReference>
<evidence type="ECO:0000256" key="5">
    <source>
        <dbReference type="SAM" id="SignalP"/>
    </source>
</evidence>
<dbReference type="PANTHER" id="PTHR34597">
    <property type="entry name" value="SLR1661 PROTEIN"/>
    <property type="match status" value="1"/>
</dbReference>
<feature type="chain" id="PRO_5022182425" evidence="5">
    <location>
        <begin position="31"/>
        <end position="555"/>
    </location>
</feature>
<keyword evidence="9" id="KW-1185">Reference proteome</keyword>
<dbReference type="GO" id="GO:0046819">
    <property type="term" value="P:protein secretion by the type V secretion system"/>
    <property type="evidence" value="ECO:0007669"/>
    <property type="project" value="TreeGrafter"/>
</dbReference>
<evidence type="ECO:0000313" key="9">
    <source>
        <dbReference type="Proteomes" id="UP000319449"/>
    </source>
</evidence>
<dbReference type="Gene3D" id="2.40.160.50">
    <property type="entry name" value="membrane protein fhac: a member of the omp85/tpsb transporter family"/>
    <property type="match status" value="1"/>
</dbReference>
<feature type="compositionally biased region" description="Low complexity" evidence="4">
    <location>
        <begin position="41"/>
        <end position="57"/>
    </location>
</feature>
<accession>A0A562VFL1</accession>
<dbReference type="Pfam" id="PF08479">
    <property type="entry name" value="POTRA_2"/>
    <property type="match status" value="1"/>
</dbReference>
<dbReference type="InterPro" id="IPR013686">
    <property type="entry name" value="Polypept-transport_assoc_ShlB"/>
</dbReference>
<keyword evidence="2" id="KW-0812">Transmembrane</keyword>